<accession>X2C0M2</accession>
<dbReference type="AlphaFoldDB" id="X2C0M2"/>
<dbReference type="InterPro" id="IPR028978">
    <property type="entry name" value="Chorismate_lyase_/UTRA_dom_sf"/>
</dbReference>
<dbReference type="Gene3D" id="3.40.1410.10">
    <property type="entry name" value="Chorismate lyase-like"/>
    <property type="match status" value="1"/>
</dbReference>
<evidence type="ECO:0000313" key="1">
    <source>
        <dbReference type="EMBL" id="AFX60980.1"/>
    </source>
</evidence>
<dbReference type="Pfam" id="PF01947">
    <property type="entry name" value="Rv2949c-like"/>
    <property type="match status" value="1"/>
</dbReference>
<dbReference type="EMBL" id="JQ773458">
    <property type="protein sequence ID" value="AFX60980.1"/>
    <property type="molecule type" value="Genomic_DNA"/>
</dbReference>
<dbReference type="InterPro" id="IPR002800">
    <property type="entry name" value="Rv2949c-like"/>
</dbReference>
<proteinExistence type="predicted"/>
<organism evidence="1">
    <name type="scientific">Bacillus licheniformis</name>
    <dbReference type="NCBI Taxonomy" id="1402"/>
    <lineage>
        <taxon>Bacteria</taxon>
        <taxon>Bacillati</taxon>
        <taxon>Bacillota</taxon>
        <taxon>Bacilli</taxon>
        <taxon>Bacillales</taxon>
        <taxon>Bacillaceae</taxon>
        <taxon>Bacillus</taxon>
    </lineage>
</organism>
<gene>
    <name evidence="1" type="primary">bli12</name>
</gene>
<reference evidence="1" key="1">
    <citation type="journal article" date="2013" name="Funct. Integr. Genomics">
        <title>Genes encoding the production of extracellular polysaccharide bioflocculant are clustered on a 30-kb DNA segment in Bacillus licheniformis.</title>
        <authorList>
            <person name="Yan S."/>
            <person name="Wang N."/>
            <person name="Chen Z."/>
            <person name="Wang Y."/>
            <person name="He N."/>
            <person name="Peng Y."/>
            <person name="Li Q."/>
            <person name="Deng X."/>
        </authorList>
    </citation>
    <scope>NUCLEOTIDE SEQUENCE</scope>
    <source>
        <strain evidence="1">CGMCC 2876</strain>
    </source>
</reference>
<dbReference type="SUPFAM" id="SSF64288">
    <property type="entry name" value="Chorismate lyase-like"/>
    <property type="match status" value="1"/>
</dbReference>
<name>X2C0M2_BACLI</name>
<sequence length="196" mass="22325">MINLKTSFQKILILVRGCLSLSVSHFFPETLVAIVKDMLTKTDGSTTKAIETLIGGKAEIEVFQQNNIDYDKLSPEEARLFQRDDDILFRTSSLKTGDDYLSYNYVYVKTNLLPPAIKQDLQAERLPIGKIIAELESRREIFSTGDCLGKHFTQLVPVSADRTYAFKKYQIISGRQCMFYVCELFDLEKICERTAG</sequence>
<protein>
    <submittedName>
        <fullName evidence="1">Bli12</fullName>
    </submittedName>
</protein>